<dbReference type="NCBIfam" id="TIGR00083">
    <property type="entry name" value="ribF"/>
    <property type="match status" value="1"/>
</dbReference>
<comment type="caution">
    <text evidence="17">The sequence shown here is derived from an EMBL/GenBank/DDBJ whole genome shotgun (WGS) entry which is preliminary data.</text>
</comment>
<accession>B6FZC1</accession>
<evidence type="ECO:0000256" key="12">
    <source>
        <dbReference type="ARBA" id="ARBA00023268"/>
    </source>
</evidence>
<evidence type="ECO:0000256" key="14">
    <source>
        <dbReference type="ARBA" id="ARBA00049494"/>
    </source>
</evidence>
<dbReference type="RefSeq" id="WP_006440146.1">
    <property type="nucleotide sequence ID" value="NZ_DS995356.1"/>
</dbReference>
<keyword evidence="11 15" id="KW-0067">ATP-binding</keyword>
<keyword evidence="5 15" id="KW-0288">FMN</keyword>
<dbReference type="HOGENOM" id="CLU_048437_0_2_9"/>
<evidence type="ECO:0000256" key="3">
    <source>
        <dbReference type="ARBA" id="ARBA00005201"/>
    </source>
</evidence>
<dbReference type="GO" id="GO:0009398">
    <property type="term" value="P:FMN biosynthetic process"/>
    <property type="evidence" value="ECO:0007669"/>
    <property type="project" value="UniProtKB-UniRule"/>
</dbReference>
<reference evidence="17 18" key="1">
    <citation type="submission" date="2008-09" db="EMBL/GenBank/DDBJ databases">
        <authorList>
            <person name="Fulton L."/>
            <person name="Clifton S."/>
            <person name="Fulton B."/>
            <person name="Xu J."/>
            <person name="Minx P."/>
            <person name="Pepin K.H."/>
            <person name="Johnson M."/>
            <person name="Thiruvilangam P."/>
            <person name="Bhonagiri V."/>
            <person name="Nash W.E."/>
            <person name="Mardis E.R."/>
            <person name="Wilson R.K."/>
        </authorList>
    </citation>
    <scope>NUCLEOTIDE SEQUENCE [LARGE SCALE GENOMIC DNA]</scope>
    <source>
        <strain evidence="17 18">DSM 13275</strain>
    </source>
</reference>
<dbReference type="PANTHER" id="PTHR22749">
    <property type="entry name" value="RIBOFLAVIN KINASE/FMN ADENYLYLTRANSFERASE"/>
    <property type="match status" value="1"/>
</dbReference>
<comment type="catalytic activity">
    <reaction evidence="14 15">
        <text>FMN + ATP + H(+) = FAD + diphosphate</text>
        <dbReference type="Rhea" id="RHEA:17237"/>
        <dbReference type="ChEBI" id="CHEBI:15378"/>
        <dbReference type="ChEBI" id="CHEBI:30616"/>
        <dbReference type="ChEBI" id="CHEBI:33019"/>
        <dbReference type="ChEBI" id="CHEBI:57692"/>
        <dbReference type="ChEBI" id="CHEBI:58210"/>
        <dbReference type="EC" id="2.7.7.2"/>
    </reaction>
</comment>
<evidence type="ECO:0000259" key="16">
    <source>
        <dbReference type="SMART" id="SM00904"/>
    </source>
</evidence>
<keyword evidence="10 15" id="KW-0274">FAD</keyword>
<name>B6FZC1_PEPHT</name>
<evidence type="ECO:0000256" key="5">
    <source>
        <dbReference type="ARBA" id="ARBA00022643"/>
    </source>
</evidence>
<dbReference type="SUPFAM" id="SSF52374">
    <property type="entry name" value="Nucleotidylyl transferase"/>
    <property type="match status" value="1"/>
</dbReference>
<dbReference type="Pfam" id="PF01687">
    <property type="entry name" value="Flavokinase"/>
    <property type="match status" value="1"/>
</dbReference>
<evidence type="ECO:0000256" key="15">
    <source>
        <dbReference type="PIRNR" id="PIRNR004491"/>
    </source>
</evidence>
<dbReference type="AlphaFoldDB" id="B6FZC1"/>
<evidence type="ECO:0000256" key="13">
    <source>
        <dbReference type="ARBA" id="ARBA00047880"/>
    </source>
</evidence>
<evidence type="ECO:0000256" key="7">
    <source>
        <dbReference type="ARBA" id="ARBA00022695"/>
    </source>
</evidence>
<dbReference type="STRING" id="500633.CLOHIR_01225"/>
<feature type="domain" description="Riboflavin kinase" evidence="16">
    <location>
        <begin position="181"/>
        <end position="305"/>
    </location>
</feature>
<dbReference type="CDD" id="cd02064">
    <property type="entry name" value="FAD_synthetase_N"/>
    <property type="match status" value="1"/>
</dbReference>
<keyword evidence="18" id="KW-1185">Reference proteome</keyword>
<dbReference type="SMART" id="SM00904">
    <property type="entry name" value="Flavokinase"/>
    <property type="match status" value="1"/>
</dbReference>
<dbReference type="UniPathway" id="UPA00276">
    <property type="reaction ID" value="UER00406"/>
</dbReference>
<dbReference type="PIRSF" id="PIRSF004491">
    <property type="entry name" value="FAD_Synth"/>
    <property type="match status" value="1"/>
</dbReference>
<dbReference type="EC" id="2.7.1.26" evidence="15"/>
<evidence type="ECO:0000256" key="6">
    <source>
        <dbReference type="ARBA" id="ARBA00022679"/>
    </source>
</evidence>
<keyword evidence="9 15" id="KW-0418">Kinase</keyword>
<dbReference type="FunFam" id="3.40.50.620:FF:000021">
    <property type="entry name" value="Riboflavin biosynthesis protein"/>
    <property type="match status" value="1"/>
</dbReference>
<protein>
    <recommendedName>
        <fullName evidence="15">Riboflavin biosynthesis protein</fullName>
    </recommendedName>
    <domain>
        <recommendedName>
            <fullName evidence="15">Riboflavin kinase</fullName>
            <ecNumber evidence="15">2.7.1.26</ecNumber>
        </recommendedName>
        <alternativeName>
            <fullName evidence="15">Flavokinase</fullName>
        </alternativeName>
    </domain>
    <domain>
        <recommendedName>
            <fullName evidence="15">FMN adenylyltransferase</fullName>
            <ecNumber evidence="15">2.7.7.2</ecNumber>
        </recommendedName>
        <alternativeName>
            <fullName evidence="15">FAD pyrophosphorylase</fullName>
        </alternativeName>
        <alternativeName>
            <fullName evidence="15">FAD synthase</fullName>
        </alternativeName>
    </domain>
</protein>
<reference evidence="17 18" key="2">
    <citation type="submission" date="2008-10" db="EMBL/GenBank/DDBJ databases">
        <title>Draft genome sequence of Clostridium hiranonis (DSM 13275).</title>
        <authorList>
            <person name="Sudarsanam P."/>
            <person name="Ley R."/>
            <person name="Guruge J."/>
            <person name="Turnbaugh P.J."/>
            <person name="Mahowald M."/>
            <person name="Liep D."/>
            <person name="Gordon J."/>
        </authorList>
    </citation>
    <scope>NUCLEOTIDE SEQUENCE [LARGE SCALE GENOMIC DNA]</scope>
    <source>
        <strain evidence="17 18">DSM 13275</strain>
    </source>
</reference>
<dbReference type="eggNOG" id="COG0196">
    <property type="taxonomic scope" value="Bacteria"/>
</dbReference>
<organism evidence="17 18">
    <name type="scientific">Peptacetobacter hiranonis (strain DSM 13275 / JCM 10541 / KCTC 15199 / TO-931)</name>
    <name type="common">Clostridium hiranonis</name>
    <dbReference type="NCBI Taxonomy" id="500633"/>
    <lineage>
        <taxon>Bacteria</taxon>
        <taxon>Bacillati</taxon>
        <taxon>Bacillota</taxon>
        <taxon>Clostridia</taxon>
        <taxon>Peptostreptococcales</taxon>
        <taxon>Peptostreptococcaceae</taxon>
        <taxon>Peptacetobacter</taxon>
    </lineage>
</organism>
<dbReference type="GO" id="GO:0003919">
    <property type="term" value="F:FMN adenylyltransferase activity"/>
    <property type="evidence" value="ECO:0007669"/>
    <property type="project" value="UniProtKB-UniRule"/>
</dbReference>
<comment type="pathway">
    <text evidence="2 15">Cofactor biosynthesis; FAD biosynthesis; FAD from FMN: step 1/1.</text>
</comment>
<dbReference type="SUPFAM" id="SSF82114">
    <property type="entry name" value="Riboflavin kinase-like"/>
    <property type="match status" value="1"/>
</dbReference>
<evidence type="ECO:0000313" key="17">
    <source>
        <dbReference type="EMBL" id="EEA85124.1"/>
    </source>
</evidence>
<evidence type="ECO:0000256" key="9">
    <source>
        <dbReference type="ARBA" id="ARBA00022777"/>
    </source>
</evidence>
<dbReference type="EC" id="2.7.7.2" evidence="15"/>
<evidence type="ECO:0000256" key="4">
    <source>
        <dbReference type="ARBA" id="ARBA00022630"/>
    </source>
</evidence>
<dbReference type="NCBIfam" id="NF004162">
    <property type="entry name" value="PRK05627.1-5"/>
    <property type="match status" value="1"/>
</dbReference>
<keyword evidence="6 15" id="KW-0808">Transferase</keyword>
<dbReference type="PANTHER" id="PTHR22749:SF6">
    <property type="entry name" value="RIBOFLAVIN KINASE"/>
    <property type="match status" value="1"/>
</dbReference>
<dbReference type="Gene3D" id="3.40.50.620">
    <property type="entry name" value="HUPs"/>
    <property type="match status" value="1"/>
</dbReference>
<keyword evidence="8 15" id="KW-0547">Nucleotide-binding</keyword>
<evidence type="ECO:0000256" key="10">
    <source>
        <dbReference type="ARBA" id="ARBA00022827"/>
    </source>
</evidence>
<keyword evidence="4 15" id="KW-0285">Flavoprotein</keyword>
<proteinExistence type="inferred from homology"/>
<evidence type="ECO:0000313" key="18">
    <source>
        <dbReference type="Proteomes" id="UP000003178"/>
    </source>
</evidence>
<dbReference type="InterPro" id="IPR015865">
    <property type="entry name" value="Riboflavin_kinase_bac/euk"/>
</dbReference>
<dbReference type="Pfam" id="PF06574">
    <property type="entry name" value="FAD_syn"/>
    <property type="match status" value="1"/>
</dbReference>
<dbReference type="Proteomes" id="UP000003178">
    <property type="component" value="Unassembled WGS sequence"/>
</dbReference>
<evidence type="ECO:0000256" key="1">
    <source>
        <dbReference type="ARBA" id="ARBA00002121"/>
    </source>
</evidence>
<evidence type="ECO:0000256" key="8">
    <source>
        <dbReference type="ARBA" id="ARBA00022741"/>
    </source>
</evidence>
<dbReference type="Gene3D" id="2.40.30.30">
    <property type="entry name" value="Riboflavin kinase-like"/>
    <property type="match status" value="1"/>
</dbReference>
<keyword evidence="12" id="KW-0511">Multifunctional enzyme</keyword>
<dbReference type="GO" id="GO:0005524">
    <property type="term" value="F:ATP binding"/>
    <property type="evidence" value="ECO:0007669"/>
    <property type="project" value="UniProtKB-UniRule"/>
</dbReference>
<dbReference type="InterPro" id="IPR002606">
    <property type="entry name" value="Riboflavin_kinase_bac"/>
</dbReference>
<evidence type="ECO:0000256" key="11">
    <source>
        <dbReference type="ARBA" id="ARBA00022840"/>
    </source>
</evidence>
<dbReference type="GO" id="GO:0008531">
    <property type="term" value="F:riboflavin kinase activity"/>
    <property type="evidence" value="ECO:0007669"/>
    <property type="project" value="UniProtKB-UniRule"/>
</dbReference>
<dbReference type="GO" id="GO:0006747">
    <property type="term" value="P:FAD biosynthetic process"/>
    <property type="evidence" value="ECO:0007669"/>
    <property type="project" value="UniProtKB-UniRule"/>
</dbReference>
<dbReference type="GO" id="GO:0009231">
    <property type="term" value="P:riboflavin biosynthetic process"/>
    <property type="evidence" value="ECO:0007669"/>
    <property type="project" value="InterPro"/>
</dbReference>
<comment type="catalytic activity">
    <reaction evidence="13 15">
        <text>riboflavin + ATP = FMN + ADP + H(+)</text>
        <dbReference type="Rhea" id="RHEA:14357"/>
        <dbReference type="ChEBI" id="CHEBI:15378"/>
        <dbReference type="ChEBI" id="CHEBI:30616"/>
        <dbReference type="ChEBI" id="CHEBI:57986"/>
        <dbReference type="ChEBI" id="CHEBI:58210"/>
        <dbReference type="ChEBI" id="CHEBI:456216"/>
        <dbReference type="EC" id="2.7.1.26"/>
    </reaction>
</comment>
<evidence type="ECO:0000256" key="2">
    <source>
        <dbReference type="ARBA" id="ARBA00004726"/>
    </source>
</evidence>
<dbReference type="UniPathway" id="UPA00277">
    <property type="reaction ID" value="UER00407"/>
</dbReference>
<comment type="function">
    <text evidence="1">Catalyzes the phosphorylation of riboflavin to FMN followed by the adenylation of FMN to FAD.</text>
</comment>
<sequence>MKVIKAIKDIDIEFDTVVTIGNFDGVHKGHQVLIEKTAAYAKARGIKSAVFTFLNHPINYFVPEKVKNIFDEKEKERLIESFGIDYLIDIPFDKAMTQISAEQFIVKILKDKIHAKKIVVGHDFTFARNKEGNADVLRDMGHEYGIEVEIVQPIKINGIRVSSTFIRELISEGRVDEIPQYLGTHYVIEGEIIHGKANGRKMGYPTANISLKDQIINPKNGIYASRVIIDGKKYFGATNVGMNPTVNGKYLSIETNILDFNEDIYGKRVRIEFLEKIRDEKKFESLDELRKQLDLDTGFVRQKYMSNEKIND</sequence>
<dbReference type="NCBIfam" id="NF004160">
    <property type="entry name" value="PRK05627.1-3"/>
    <property type="match status" value="1"/>
</dbReference>
<comment type="pathway">
    <text evidence="3 15">Cofactor biosynthesis; FMN biosynthesis; FMN from riboflavin (ATP route): step 1/1.</text>
</comment>
<dbReference type="InterPro" id="IPR014729">
    <property type="entry name" value="Rossmann-like_a/b/a_fold"/>
</dbReference>
<dbReference type="OrthoDB" id="9803667at2"/>
<comment type="similarity">
    <text evidence="15">Belongs to the ribF family.</text>
</comment>
<gene>
    <name evidence="17" type="primary">ribF</name>
    <name evidence="17" type="ORF">CLOHIR_01225</name>
</gene>
<dbReference type="InterPro" id="IPR015864">
    <property type="entry name" value="FAD_synthase"/>
</dbReference>
<dbReference type="FunFam" id="2.40.30.30:FF:000003">
    <property type="entry name" value="Riboflavin biosynthesis protein"/>
    <property type="match status" value="1"/>
</dbReference>
<dbReference type="InterPro" id="IPR023465">
    <property type="entry name" value="Riboflavin_kinase_dom_sf"/>
</dbReference>
<dbReference type="EMBL" id="ABWP01000051">
    <property type="protein sequence ID" value="EEA85124.1"/>
    <property type="molecule type" value="Genomic_DNA"/>
</dbReference>
<keyword evidence="7 15" id="KW-0548">Nucleotidyltransferase</keyword>
<dbReference type="InterPro" id="IPR023468">
    <property type="entry name" value="Riboflavin_kinase"/>
</dbReference>